<accession>A0A5C7E0F6</accession>
<evidence type="ECO:0000256" key="1">
    <source>
        <dbReference type="SAM" id="Phobius"/>
    </source>
</evidence>
<keyword evidence="1" id="KW-0472">Membrane</keyword>
<name>A0A5C7E0F6_9BACT</name>
<dbReference type="AlphaFoldDB" id="A0A5C7E0F6"/>
<evidence type="ECO:0008006" key="4">
    <source>
        <dbReference type="Google" id="ProtNLM"/>
    </source>
</evidence>
<keyword evidence="1" id="KW-1133">Transmembrane helix</keyword>
<evidence type="ECO:0000313" key="3">
    <source>
        <dbReference type="Proteomes" id="UP000321629"/>
    </source>
</evidence>
<gene>
    <name evidence="2" type="ORF">FPD38_03645</name>
</gene>
<comment type="caution">
    <text evidence="2">The sequence shown here is derived from an EMBL/GenBank/DDBJ whole genome shotgun (WGS) entry which is preliminary data.</text>
</comment>
<dbReference type="Proteomes" id="UP000321629">
    <property type="component" value="Unassembled WGS sequence"/>
</dbReference>
<sequence length="196" mass="22240">MKTILKGGIFTAILIFFMNFSYADILLNDGILNQAIEQNITTTSKQIKKLTGVDIALALSDKKSFEELRAYEHNLTNPYILLVFSKTSHRVDIFSSKDAMIFFDKEKTLSPYPEKGTILPILANPKQKDIYNAAILNGYADIADQVASYFNIQPFYGNSNRDTLNIMRILIYGFVCVAILMLVQRNLKRKKIINGK</sequence>
<reference evidence="2 3" key="1">
    <citation type="submission" date="2019-07" db="EMBL/GenBank/DDBJ databases">
        <title>Rapid identification of Enteric Bacteria from Whole Genome Sequences (WGS) using Average Nucleotide Identity (ANI).</title>
        <authorList>
            <person name="Lane C."/>
        </authorList>
    </citation>
    <scope>NUCLEOTIDE SEQUENCE [LARGE SCALE GENOMIC DNA]</scope>
    <source>
        <strain evidence="2 3">2016D-0084</strain>
    </source>
</reference>
<dbReference type="RefSeq" id="WP_147555429.1">
    <property type="nucleotide sequence ID" value="NZ_VOWJ01000021.1"/>
</dbReference>
<evidence type="ECO:0000313" key="2">
    <source>
        <dbReference type="EMBL" id="TXE88403.1"/>
    </source>
</evidence>
<proteinExistence type="predicted"/>
<keyword evidence="1" id="KW-0812">Transmembrane</keyword>
<organism evidence="2 3">
    <name type="scientific">Campylobacter volucris</name>
    <dbReference type="NCBI Taxonomy" id="1031542"/>
    <lineage>
        <taxon>Bacteria</taxon>
        <taxon>Pseudomonadati</taxon>
        <taxon>Campylobacterota</taxon>
        <taxon>Epsilonproteobacteria</taxon>
        <taxon>Campylobacterales</taxon>
        <taxon>Campylobacteraceae</taxon>
        <taxon>Campylobacter</taxon>
    </lineage>
</organism>
<protein>
    <recommendedName>
        <fullName evidence="4">TPM domain-containing protein</fullName>
    </recommendedName>
</protein>
<dbReference type="EMBL" id="VOWJ01000021">
    <property type="protein sequence ID" value="TXE88403.1"/>
    <property type="molecule type" value="Genomic_DNA"/>
</dbReference>
<feature type="transmembrane region" description="Helical" evidence="1">
    <location>
        <begin position="166"/>
        <end position="183"/>
    </location>
</feature>